<protein>
    <recommendedName>
        <fullName evidence="2">Alpha/beta hydrolase fold-3 domain-containing protein</fullName>
    </recommendedName>
</protein>
<dbReference type="InterPro" id="IPR013094">
    <property type="entry name" value="AB_hydrolase_3"/>
</dbReference>
<dbReference type="GO" id="GO:0016787">
    <property type="term" value="F:hydrolase activity"/>
    <property type="evidence" value="ECO:0007669"/>
    <property type="project" value="UniProtKB-KW"/>
</dbReference>
<dbReference type="PANTHER" id="PTHR48081">
    <property type="entry name" value="AB HYDROLASE SUPERFAMILY PROTEIN C4A8.06C"/>
    <property type="match status" value="1"/>
</dbReference>
<evidence type="ECO:0000259" key="2">
    <source>
        <dbReference type="Pfam" id="PF07859"/>
    </source>
</evidence>
<sequence>MSREQIPSASTGQWLSQRDTFAIENLEWEEFYCNNRSKVPHLTGSVQQYRQTMREAKMRAQQHESPIVEGLKVYDLTTDSPSSLKLRIYKPLSPGANGAVMIYFHGGGWALGDLEGEDNICRVLCVQAMLNVVSVDYRLAPENPHPAPVQEAITALRWLFQNNLTHGFDTRKIYVGGTSAGANLAAVLCQLSPSLGVDIRGQLLRSPVLCSSELHYQRLGLKSMEQFVDTPILDQRSMKQFIEWYQPYDRADPTVSPLLSRDLGGSPPSFIMICGRDPLRDEALAYADKLEESGYISSSRFIPVRVAVYPGMPHAFWIFPELTTTRTATQDMIHGARWLISEAPST</sequence>
<keyword evidence="1" id="KW-0378">Hydrolase</keyword>
<name>A0A1L9NQ42_ASPTC</name>
<dbReference type="OrthoDB" id="408631at2759"/>
<reference evidence="4" key="1">
    <citation type="journal article" date="2017" name="Genome Biol.">
        <title>Comparative genomics reveals high biological diversity and specific adaptations in the industrially and medically important fungal genus Aspergillus.</title>
        <authorList>
            <person name="de Vries R.P."/>
            <person name="Riley R."/>
            <person name="Wiebenga A."/>
            <person name="Aguilar-Osorio G."/>
            <person name="Amillis S."/>
            <person name="Uchima C.A."/>
            <person name="Anderluh G."/>
            <person name="Asadollahi M."/>
            <person name="Askin M."/>
            <person name="Barry K."/>
            <person name="Battaglia E."/>
            <person name="Bayram O."/>
            <person name="Benocci T."/>
            <person name="Braus-Stromeyer S.A."/>
            <person name="Caldana C."/>
            <person name="Canovas D."/>
            <person name="Cerqueira G.C."/>
            <person name="Chen F."/>
            <person name="Chen W."/>
            <person name="Choi C."/>
            <person name="Clum A."/>
            <person name="Dos Santos R.A."/>
            <person name="Damasio A.R."/>
            <person name="Diallinas G."/>
            <person name="Emri T."/>
            <person name="Fekete E."/>
            <person name="Flipphi M."/>
            <person name="Freyberg S."/>
            <person name="Gallo A."/>
            <person name="Gournas C."/>
            <person name="Habgood R."/>
            <person name="Hainaut M."/>
            <person name="Harispe M.L."/>
            <person name="Henrissat B."/>
            <person name="Hilden K.S."/>
            <person name="Hope R."/>
            <person name="Hossain A."/>
            <person name="Karabika E."/>
            <person name="Karaffa L."/>
            <person name="Karanyi Z."/>
            <person name="Krasevec N."/>
            <person name="Kuo A."/>
            <person name="Kusch H."/>
            <person name="LaButti K."/>
            <person name="Lagendijk E.L."/>
            <person name="Lapidus A."/>
            <person name="Levasseur A."/>
            <person name="Lindquist E."/>
            <person name="Lipzen A."/>
            <person name="Logrieco A.F."/>
            <person name="MacCabe A."/>
            <person name="Maekelae M.R."/>
            <person name="Malavazi I."/>
            <person name="Melin P."/>
            <person name="Meyer V."/>
            <person name="Mielnichuk N."/>
            <person name="Miskei M."/>
            <person name="Molnar A.P."/>
            <person name="Mule G."/>
            <person name="Ngan C.Y."/>
            <person name="Orejas M."/>
            <person name="Orosz E."/>
            <person name="Ouedraogo J.P."/>
            <person name="Overkamp K.M."/>
            <person name="Park H.-S."/>
            <person name="Perrone G."/>
            <person name="Piumi F."/>
            <person name="Punt P.J."/>
            <person name="Ram A.F."/>
            <person name="Ramon A."/>
            <person name="Rauscher S."/>
            <person name="Record E."/>
            <person name="Riano-Pachon D.M."/>
            <person name="Robert V."/>
            <person name="Roehrig J."/>
            <person name="Ruller R."/>
            <person name="Salamov A."/>
            <person name="Salih N.S."/>
            <person name="Samson R.A."/>
            <person name="Sandor E."/>
            <person name="Sanguinetti M."/>
            <person name="Schuetze T."/>
            <person name="Sepcic K."/>
            <person name="Shelest E."/>
            <person name="Sherlock G."/>
            <person name="Sophianopoulou V."/>
            <person name="Squina F.M."/>
            <person name="Sun H."/>
            <person name="Susca A."/>
            <person name="Todd R.B."/>
            <person name="Tsang A."/>
            <person name="Unkles S.E."/>
            <person name="van de Wiele N."/>
            <person name="van Rossen-Uffink D."/>
            <person name="Oliveira J.V."/>
            <person name="Vesth T.C."/>
            <person name="Visser J."/>
            <person name="Yu J.-H."/>
            <person name="Zhou M."/>
            <person name="Andersen M.R."/>
            <person name="Archer D.B."/>
            <person name="Baker S.E."/>
            <person name="Benoit I."/>
            <person name="Brakhage A.A."/>
            <person name="Braus G.H."/>
            <person name="Fischer R."/>
            <person name="Frisvad J.C."/>
            <person name="Goldman G.H."/>
            <person name="Houbraken J."/>
            <person name="Oakley B."/>
            <person name="Pocsi I."/>
            <person name="Scazzocchio C."/>
            <person name="Seiboth B."/>
            <person name="vanKuyk P.A."/>
            <person name="Wortman J."/>
            <person name="Dyer P.S."/>
            <person name="Grigoriev I.V."/>
        </authorList>
    </citation>
    <scope>NUCLEOTIDE SEQUENCE [LARGE SCALE GENOMIC DNA]</scope>
    <source>
        <strain evidence="4">CBS 134.48</strain>
    </source>
</reference>
<feature type="domain" description="Alpha/beta hydrolase fold-3" evidence="2">
    <location>
        <begin position="101"/>
        <end position="317"/>
    </location>
</feature>
<evidence type="ECO:0000256" key="1">
    <source>
        <dbReference type="ARBA" id="ARBA00022801"/>
    </source>
</evidence>
<evidence type="ECO:0000313" key="3">
    <source>
        <dbReference type="EMBL" id="OJI91224.1"/>
    </source>
</evidence>
<dbReference type="Proteomes" id="UP000184304">
    <property type="component" value="Unassembled WGS sequence"/>
</dbReference>
<dbReference type="OMA" id="HVFHPES"/>
<gene>
    <name evidence="3" type="ORF">ASPTUDRAFT_26691</name>
</gene>
<dbReference type="AlphaFoldDB" id="A0A1L9NQ42"/>
<dbReference type="InterPro" id="IPR050300">
    <property type="entry name" value="GDXG_lipolytic_enzyme"/>
</dbReference>
<organism evidence="3 4">
    <name type="scientific">Aspergillus tubingensis (strain CBS 134.48)</name>
    <dbReference type="NCBI Taxonomy" id="767770"/>
    <lineage>
        <taxon>Eukaryota</taxon>
        <taxon>Fungi</taxon>
        <taxon>Dikarya</taxon>
        <taxon>Ascomycota</taxon>
        <taxon>Pezizomycotina</taxon>
        <taxon>Eurotiomycetes</taxon>
        <taxon>Eurotiomycetidae</taxon>
        <taxon>Eurotiales</taxon>
        <taxon>Aspergillaceae</taxon>
        <taxon>Aspergillus</taxon>
        <taxon>Aspergillus subgen. Circumdati</taxon>
    </lineage>
</organism>
<accession>A0A1L9NQ42</accession>
<proteinExistence type="predicted"/>
<dbReference type="PANTHER" id="PTHR48081:SF8">
    <property type="entry name" value="ALPHA_BETA HYDROLASE FOLD-3 DOMAIN-CONTAINING PROTEIN-RELATED"/>
    <property type="match status" value="1"/>
</dbReference>
<dbReference type="SUPFAM" id="SSF53474">
    <property type="entry name" value="alpha/beta-Hydrolases"/>
    <property type="match status" value="1"/>
</dbReference>
<evidence type="ECO:0000313" key="4">
    <source>
        <dbReference type="Proteomes" id="UP000184304"/>
    </source>
</evidence>
<dbReference type="VEuPathDB" id="FungiDB:ASPTUDRAFT_26691"/>
<dbReference type="InterPro" id="IPR029058">
    <property type="entry name" value="AB_hydrolase_fold"/>
</dbReference>
<dbReference type="Gene3D" id="3.40.50.1820">
    <property type="entry name" value="alpha/beta hydrolase"/>
    <property type="match status" value="1"/>
</dbReference>
<dbReference type="EMBL" id="KV878176">
    <property type="protein sequence ID" value="OJI91224.1"/>
    <property type="molecule type" value="Genomic_DNA"/>
</dbReference>
<keyword evidence="4" id="KW-1185">Reference proteome</keyword>
<dbReference type="STRING" id="767770.A0A1L9NQ42"/>
<dbReference type="Pfam" id="PF07859">
    <property type="entry name" value="Abhydrolase_3"/>
    <property type="match status" value="1"/>
</dbReference>